<dbReference type="EMBL" id="BAAANF010000010">
    <property type="protein sequence ID" value="GAA1685825.1"/>
    <property type="molecule type" value="Genomic_DNA"/>
</dbReference>
<reference evidence="1 2" key="1">
    <citation type="journal article" date="2019" name="Int. J. Syst. Evol. Microbiol.">
        <title>The Global Catalogue of Microorganisms (GCM) 10K type strain sequencing project: providing services to taxonomists for standard genome sequencing and annotation.</title>
        <authorList>
            <consortium name="The Broad Institute Genomics Platform"/>
            <consortium name="The Broad Institute Genome Sequencing Center for Infectious Disease"/>
            <person name="Wu L."/>
            <person name="Ma J."/>
        </authorList>
    </citation>
    <scope>NUCLEOTIDE SEQUENCE [LARGE SCALE GENOMIC DNA]</scope>
    <source>
        <strain evidence="1 2">JCM 14307</strain>
    </source>
</reference>
<comment type="caution">
    <text evidence="1">The sequence shown here is derived from an EMBL/GenBank/DDBJ whole genome shotgun (WGS) entry which is preliminary data.</text>
</comment>
<evidence type="ECO:0000313" key="1">
    <source>
        <dbReference type="EMBL" id="GAA1685825.1"/>
    </source>
</evidence>
<accession>A0ABN2HCY0</accession>
<evidence type="ECO:0008006" key="3">
    <source>
        <dbReference type="Google" id="ProtNLM"/>
    </source>
</evidence>
<protein>
    <recommendedName>
        <fullName evidence="3">Tetracycline repressor TetR C-terminal domain-containing protein</fullName>
    </recommendedName>
</protein>
<dbReference type="RefSeq" id="WP_344151823.1">
    <property type="nucleotide sequence ID" value="NZ_BAAANF010000010.1"/>
</dbReference>
<name>A0ABN2HCY0_9ACTN</name>
<proteinExistence type="predicted"/>
<evidence type="ECO:0000313" key="2">
    <source>
        <dbReference type="Proteomes" id="UP001500280"/>
    </source>
</evidence>
<organism evidence="1 2">
    <name type="scientific">Kribbella yunnanensis</name>
    <dbReference type="NCBI Taxonomy" id="190194"/>
    <lineage>
        <taxon>Bacteria</taxon>
        <taxon>Bacillati</taxon>
        <taxon>Actinomycetota</taxon>
        <taxon>Actinomycetes</taxon>
        <taxon>Propionibacteriales</taxon>
        <taxon>Kribbellaceae</taxon>
        <taxon>Kribbella</taxon>
    </lineage>
</organism>
<sequence length="67" mass="7715">MEAEAAVVALLDRDAIERAHHKYYASRRGQECGEPDEYDREYVDILLEILALMVQDGRQADRHHSST</sequence>
<keyword evidence="2" id="KW-1185">Reference proteome</keyword>
<gene>
    <name evidence="1" type="ORF">GCM10009745_32930</name>
</gene>
<dbReference type="Proteomes" id="UP001500280">
    <property type="component" value="Unassembled WGS sequence"/>
</dbReference>